<name>A0A2V3IPZ2_9FLOR</name>
<evidence type="ECO:0000313" key="8">
    <source>
        <dbReference type="Proteomes" id="UP000247409"/>
    </source>
</evidence>
<comment type="subcellular location">
    <subcellularLocation>
        <location evidence="1">Membrane</location>
    </subcellularLocation>
</comment>
<dbReference type="InterPro" id="IPR014472">
    <property type="entry name" value="CHOPT"/>
</dbReference>
<organism evidence="7 8">
    <name type="scientific">Gracilariopsis chorda</name>
    <dbReference type="NCBI Taxonomy" id="448386"/>
    <lineage>
        <taxon>Eukaryota</taxon>
        <taxon>Rhodophyta</taxon>
        <taxon>Florideophyceae</taxon>
        <taxon>Rhodymeniophycidae</taxon>
        <taxon>Gracilariales</taxon>
        <taxon>Gracilariaceae</taxon>
        <taxon>Gracilariopsis</taxon>
    </lineage>
</organism>
<evidence type="ECO:0000256" key="3">
    <source>
        <dbReference type="ARBA" id="ARBA00022679"/>
    </source>
</evidence>
<dbReference type="GO" id="GO:0008654">
    <property type="term" value="P:phospholipid biosynthetic process"/>
    <property type="evidence" value="ECO:0007669"/>
    <property type="project" value="InterPro"/>
</dbReference>
<evidence type="ECO:0000256" key="4">
    <source>
        <dbReference type="ARBA" id="ARBA00023136"/>
    </source>
</evidence>
<dbReference type="OrthoDB" id="196717at2759"/>
<feature type="transmembrane region" description="Helical" evidence="6">
    <location>
        <begin position="294"/>
        <end position="313"/>
    </location>
</feature>
<evidence type="ECO:0000256" key="2">
    <source>
        <dbReference type="ARBA" id="ARBA00010441"/>
    </source>
</evidence>
<comment type="caution">
    <text evidence="7">The sequence shown here is derived from an EMBL/GenBank/DDBJ whole genome shotgun (WGS) entry which is preliminary data.</text>
</comment>
<evidence type="ECO:0000256" key="6">
    <source>
        <dbReference type="SAM" id="Phobius"/>
    </source>
</evidence>
<sequence length="433" mass="47839">MAPWWYRAHLSAQQVNALRQYKYAGEDRSLMRQYIMNPMYNRLVSFFPLWMAPNMITLSGFLLIVASHLQLLYYSHDLTQQAPRSVYALAGWALFSYMVLDNLDGKQARRTNSSSPLGQLFDHGCDALNVTLSGMTMLATVQLGCTAQAMLMLLTLGHTMLFMATLEEYLTGAMILRQLNGPNEGIMTLCCLYALTAVFGPQLWHKQLSQLVPDSLLTHIPQQVSALAMNRICVIVSIVATIHAVAGNVYGVVQHARGMKQRLKALTNMVARSVPLLLYASIFQLTPILAPRTFANVGIAMMWTSGGAIYDLITRVMLAHLTGGCYPYVPVLLVPCIVSCAAVVGAERGVMQHYSGDVTIVVGAMAIMVTVYNVWRAFCVIAQICETLNVRCFSLKRLREDGATTENADDDSCHHVASKLSEDGDQQTTKKDL</sequence>
<dbReference type="GO" id="GO:0016020">
    <property type="term" value="C:membrane"/>
    <property type="evidence" value="ECO:0007669"/>
    <property type="project" value="UniProtKB-SubCell"/>
</dbReference>
<dbReference type="Gene3D" id="1.20.120.1760">
    <property type="match status" value="1"/>
</dbReference>
<feature type="transmembrane region" description="Helical" evidence="6">
    <location>
        <begin position="86"/>
        <end position="103"/>
    </location>
</feature>
<dbReference type="Pfam" id="PF01066">
    <property type="entry name" value="CDP-OH_P_transf"/>
    <property type="match status" value="1"/>
</dbReference>
<dbReference type="EMBL" id="NBIV01000101">
    <property type="protein sequence ID" value="PXF44134.1"/>
    <property type="molecule type" value="Genomic_DNA"/>
</dbReference>
<keyword evidence="3 5" id="KW-0808">Transferase</keyword>
<dbReference type="PIRSF" id="PIRSF015665">
    <property type="entry name" value="CHOPT"/>
    <property type="match status" value="1"/>
</dbReference>
<feature type="transmembrane region" description="Helical" evidence="6">
    <location>
        <begin position="224"/>
        <end position="253"/>
    </location>
</feature>
<evidence type="ECO:0000313" key="7">
    <source>
        <dbReference type="EMBL" id="PXF44134.1"/>
    </source>
</evidence>
<gene>
    <name evidence="7" type="ORF">BWQ96_06107</name>
</gene>
<accession>A0A2V3IPZ2</accession>
<dbReference type="STRING" id="448386.A0A2V3IPZ2"/>
<comment type="similarity">
    <text evidence="2 5">Belongs to the CDP-alcohol phosphatidyltransferase class-I family.</text>
</comment>
<keyword evidence="4 6" id="KW-0472">Membrane</keyword>
<dbReference type="PANTHER" id="PTHR10414">
    <property type="entry name" value="ETHANOLAMINEPHOSPHOTRANSFERASE"/>
    <property type="match status" value="1"/>
</dbReference>
<dbReference type="Proteomes" id="UP000247409">
    <property type="component" value="Unassembled WGS sequence"/>
</dbReference>
<evidence type="ECO:0000256" key="1">
    <source>
        <dbReference type="ARBA" id="ARBA00004370"/>
    </source>
</evidence>
<feature type="transmembrane region" description="Helical" evidence="6">
    <location>
        <begin position="325"/>
        <end position="346"/>
    </location>
</feature>
<feature type="transmembrane region" description="Helical" evidence="6">
    <location>
        <begin position="43"/>
        <end position="66"/>
    </location>
</feature>
<keyword evidence="6" id="KW-0812">Transmembrane</keyword>
<feature type="transmembrane region" description="Helical" evidence="6">
    <location>
        <begin position="358"/>
        <end position="375"/>
    </location>
</feature>
<feature type="transmembrane region" description="Helical" evidence="6">
    <location>
        <begin position="186"/>
        <end position="204"/>
    </location>
</feature>
<dbReference type="PROSITE" id="PS00379">
    <property type="entry name" value="CDP_ALCOHOL_P_TRANSF"/>
    <property type="match status" value="1"/>
</dbReference>
<keyword evidence="6" id="KW-1133">Transmembrane helix</keyword>
<protein>
    <submittedName>
        <fullName evidence="7">Putative CDP-alcohol phosphatidyltransferase class-I family protein 3</fullName>
    </submittedName>
</protein>
<proteinExistence type="inferred from homology"/>
<dbReference type="InterPro" id="IPR000462">
    <property type="entry name" value="CDP-OH_P_trans"/>
</dbReference>
<dbReference type="GO" id="GO:0016780">
    <property type="term" value="F:phosphotransferase activity, for other substituted phosphate groups"/>
    <property type="evidence" value="ECO:0007669"/>
    <property type="project" value="InterPro"/>
</dbReference>
<dbReference type="AlphaFoldDB" id="A0A2V3IPZ2"/>
<evidence type="ECO:0000256" key="5">
    <source>
        <dbReference type="RuleBase" id="RU003750"/>
    </source>
</evidence>
<feature type="transmembrane region" description="Helical" evidence="6">
    <location>
        <begin position="149"/>
        <end position="166"/>
    </location>
</feature>
<dbReference type="InterPro" id="IPR043130">
    <property type="entry name" value="CDP-OH_PTrfase_TM_dom"/>
</dbReference>
<dbReference type="InterPro" id="IPR048254">
    <property type="entry name" value="CDP_ALCOHOL_P_TRANSF_CS"/>
</dbReference>
<reference evidence="7 8" key="1">
    <citation type="journal article" date="2018" name="Mol. Biol. Evol.">
        <title>Analysis of the draft genome of the red seaweed Gracilariopsis chorda provides insights into genome size evolution in Rhodophyta.</title>
        <authorList>
            <person name="Lee J."/>
            <person name="Yang E.C."/>
            <person name="Graf L."/>
            <person name="Yang J.H."/>
            <person name="Qiu H."/>
            <person name="Zel Zion U."/>
            <person name="Chan C.X."/>
            <person name="Stephens T.G."/>
            <person name="Weber A.P.M."/>
            <person name="Boo G.H."/>
            <person name="Boo S.M."/>
            <person name="Kim K.M."/>
            <person name="Shin Y."/>
            <person name="Jung M."/>
            <person name="Lee S.J."/>
            <person name="Yim H.S."/>
            <person name="Lee J.H."/>
            <person name="Bhattacharya D."/>
            <person name="Yoon H.S."/>
        </authorList>
    </citation>
    <scope>NUCLEOTIDE SEQUENCE [LARGE SCALE GENOMIC DNA]</scope>
    <source>
        <strain evidence="7 8">SKKU-2015</strain>
        <tissue evidence="7">Whole body</tissue>
    </source>
</reference>
<keyword evidence="8" id="KW-1185">Reference proteome</keyword>
<dbReference type="PANTHER" id="PTHR10414:SF37">
    <property type="entry name" value="BB IN A BOXCAR, ISOFORM C"/>
    <property type="match status" value="1"/>
</dbReference>